<keyword evidence="2" id="KW-1185">Reference proteome</keyword>
<proteinExistence type="predicted"/>
<organism evidence="1 2">
    <name type="scientific">Araneus ventricosus</name>
    <name type="common">Orbweaver spider</name>
    <name type="synonym">Epeira ventricosa</name>
    <dbReference type="NCBI Taxonomy" id="182803"/>
    <lineage>
        <taxon>Eukaryota</taxon>
        <taxon>Metazoa</taxon>
        <taxon>Ecdysozoa</taxon>
        <taxon>Arthropoda</taxon>
        <taxon>Chelicerata</taxon>
        <taxon>Arachnida</taxon>
        <taxon>Araneae</taxon>
        <taxon>Araneomorphae</taxon>
        <taxon>Entelegynae</taxon>
        <taxon>Araneoidea</taxon>
        <taxon>Araneidae</taxon>
        <taxon>Araneus</taxon>
    </lineage>
</organism>
<name>A0A4Y2JRM1_ARAVE</name>
<comment type="caution">
    <text evidence="1">The sequence shown here is derived from an EMBL/GenBank/DDBJ whole genome shotgun (WGS) entry which is preliminary data.</text>
</comment>
<evidence type="ECO:0000313" key="1">
    <source>
        <dbReference type="EMBL" id="GBM91992.1"/>
    </source>
</evidence>
<gene>
    <name evidence="1" type="ORF">AVEN_190374_1</name>
</gene>
<accession>A0A4Y2JRM1</accession>
<dbReference type="AlphaFoldDB" id="A0A4Y2JRM1"/>
<dbReference type="Proteomes" id="UP000499080">
    <property type="component" value="Unassembled WGS sequence"/>
</dbReference>
<sequence length="93" mass="10453">MDTRTPASVEDVRKKYTKSSLGRDYCASLLRKAPSQFSSYCSDCHSDNTNANPRLCDFFNVYKIYVSCIPTNGNPSAWDPVSVNALCSNRVFR</sequence>
<evidence type="ECO:0000313" key="2">
    <source>
        <dbReference type="Proteomes" id="UP000499080"/>
    </source>
</evidence>
<protein>
    <submittedName>
        <fullName evidence="1">Uncharacterized protein</fullName>
    </submittedName>
</protein>
<dbReference type="EMBL" id="BGPR01003753">
    <property type="protein sequence ID" value="GBM91992.1"/>
    <property type="molecule type" value="Genomic_DNA"/>
</dbReference>
<reference evidence="1 2" key="1">
    <citation type="journal article" date="2019" name="Sci. Rep.">
        <title>Orb-weaving spider Araneus ventricosus genome elucidates the spidroin gene catalogue.</title>
        <authorList>
            <person name="Kono N."/>
            <person name="Nakamura H."/>
            <person name="Ohtoshi R."/>
            <person name="Moran D.A.P."/>
            <person name="Shinohara A."/>
            <person name="Yoshida Y."/>
            <person name="Fujiwara M."/>
            <person name="Mori M."/>
            <person name="Tomita M."/>
            <person name="Arakawa K."/>
        </authorList>
    </citation>
    <scope>NUCLEOTIDE SEQUENCE [LARGE SCALE GENOMIC DNA]</scope>
</reference>